<keyword evidence="1" id="KW-1133">Transmembrane helix</keyword>
<gene>
    <name evidence="2" type="ORF">CLAFUR5_11106</name>
</gene>
<feature type="transmembrane region" description="Helical" evidence="1">
    <location>
        <begin position="151"/>
        <end position="170"/>
    </location>
</feature>
<keyword evidence="1" id="KW-0472">Membrane</keyword>
<dbReference type="OMA" id="WMEAQEN"/>
<dbReference type="OrthoDB" id="2563633at2759"/>
<sequence length="222" mass="24146">MTYKIPAYLQLHLIVNNDQLSQLPPRLQYNESKGSVAIEVPIDITLPNLETTHLVEPVVPSAMASLGLTPFRLALLAEILGNISSLPSLLLNPDIALHIILKSPTLITPATRVLTRIFGGVVAGLTIPLILSWPNPRSGNAGEQQRGFRKAAYLVQGTGEVFLGALFAWLWLTGEDHGVKELFLVGGTVNMAVLLGLRWVFLAWKPHLLEHTEAGEGKGKTQ</sequence>
<reference evidence="2" key="2">
    <citation type="journal article" date="2022" name="Microb. Genom.">
        <title>A chromosome-scale genome assembly of the tomato pathogen Cladosporium fulvum reveals a compartmentalized genome architecture and the presence of a dispensable chromosome.</title>
        <authorList>
            <person name="Zaccaron A.Z."/>
            <person name="Chen L.H."/>
            <person name="Samaras A."/>
            <person name="Stergiopoulos I."/>
        </authorList>
    </citation>
    <scope>NUCLEOTIDE SEQUENCE</scope>
    <source>
        <strain evidence="2">Race5_Kim</strain>
    </source>
</reference>
<organism evidence="2 3">
    <name type="scientific">Passalora fulva</name>
    <name type="common">Tomato leaf mold</name>
    <name type="synonym">Cladosporium fulvum</name>
    <dbReference type="NCBI Taxonomy" id="5499"/>
    <lineage>
        <taxon>Eukaryota</taxon>
        <taxon>Fungi</taxon>
        <taxon>Dikarya</taxon>
        <taxon>Ascomycota</taxon>
        <taxon>Pezizomycotina</taxon>
        <taxon>Dothideomycetes</taxon>
        <taxon>Dothideomycetidae</taxon>
        <taxon>Mycosphaerellales</taxon>
        <taxon>Mycosphaerellaceae</taxon>
        <taxon>Fulvia</taxon>
    </lineage>
</organism>
<protein>
    <submittedName>
        <fullName evidence="2">Uncharacterized protein</fullName>
    </submittedName>
</protein>
<evidence type="ECO:0000313" key="3">
    <source>
        <dbReference type="Proteomes" id="UP000756132"/>
    </source>
</evidence>
<proteinExistence type="predicted"/>
<dbReference type="KEGG" id="ffu:CLAFUR5_11106"/>
<accession>A0A9Q8US85</accession>
<keyword evidence="1" id="KW-0812">Transmembrane</keyword>
<reference evidence="2" key="1">
    <citation type="submission" date="2021-12" db="EMBL/GenBank/DDBJ databases">
        <authorList>
            <person name="Zaccaron A."/>
            <person name="Stergiopoulos I."/>
        </authorList>
    </citation>
    <scope>NUCLEOTIDE SEQUENCE</scope>
    <source>
        <strain evidence="2">Race5_Kim</strain>
    </source>
</reference>
<name>A0A9Q8US85_PASFU</name>
<dbReference type="GeneID" id="71990984"/>
<dbReference type="Proteomes" id="UP000756132">
    <property type="component" value="Chromosome 8"/>
</dbReference>
<dbReference type="EMBL" id="CP090170">
    <property type="protein sequence ID" value="UJO20528.1"/>
    <property type="molecule type" value="Genomic_DNA"/>
</dbReference>
<feature type="transmembrane region" description="Helical" evidence="1">
    <location>
        <begin position="182"/>
        <end position="201"/>
    </location>
</feature>
<dbReference type="RefSeq" id="XP_047764894.1">
    <property type="nucleotide sequence ID" value="XM_047910254.1"/>
</dbReference>
<evidence type="ECO:0000313" key="2">
    <source>
        <dbReference type="EMBL" id="UJO20528.1"/>
    </source>
</evidence>
<keyword evidence="3" id="KW-1185">Reference proteome</keyword>
<evidence type="ECO:0000256" key="1">
    <source>
        <dbReference type="SAM" id="Phobius"/>
    </source>
</evidence>
<dbReference type="AlphaFoldDB" id="A0A9Q8US85"/>